<dbReference type="GO" id="GO:0045892">
    <property type="term" value="P:negative regulation of DNA-templated transcription"/>
    <property type="evidence" value="ECO:0007669"/>
    <property type="project" value="UniProtKB-UniRule"/>
</dbReference>
<keyword evidence="2 6" id="KW-0678">Repressor</keyword>
<dbReference type="Pfam" id="PF04844">
    <property type="entry name" value="Ovate"/>
    <property type="match status" value="1"/>
</dbReference>
<comment type="subcellular location">
    <subcellularLocation>
        <location evidence="1 6">Nucleus</location>
    </subcellularLocation>
</comment>
<proteinExistence type="predicted"/>
<evidence type="ECO:0000256" key="1">
    <source>
        <dbReference type="ARBA" id="ARBA00004123"/>
    </source>
</evidence>
<organism evidence="9 10">
    <name type="scientific">Jatropha curcas</name>
    <name type="common">Barbados nut</name>
    <dbReference type="NCBI Taxonomy" id="180498"/>
    <lineage>
        <taxon>Eukaryota</taxon>
        <taxon>Viridiplantae</taxon>
        <taxon>Streptophyta</taxon>
        <taxon>Embryophyta</taxon>
        <taxon>Tracheophyta</taxon>
        <taxon>Spermatophyta</taxon>
        <taxon>Magnoliopsida</taxon>
        <taxon>eudicotyledons</taxon>
        <taxon>Gunneridae</taxon>
        <taxon>Pentapetalae</taxon>
        <taxon>rosids</taxon>
        <taxon>fabids</taxon>
        <taxon>Malpighiales</taxon>
        <taxon>Euphorbiaceae</taxon>
        <taxon>Crotonoideae</taxon>
        <taxon>Jatropheae</taxon>
        <taxon>Jatropha</taxon>
    </lineage>
</organism>
<dbReference type="PANTHER" id="PTHR33057">
    <property type="entry name" value="TRANSCRIPTION REPRESSOR OFP7-RELATED"/>
    <property type="match status" value="1"/>
</dbReference>
<feature type="domain" description="OVATE" evidence="8">
    <location>
        <begin position="229"/>
        <end position="292"/>
    </location>
</feature>
<dbReference type="STRING" id="180498.A0A067KMA2"/>
<feature type="compositionally biased region" description="Polar residues" evidence="7">
    <location>
        <begin position="16"/>
        <end position="28"/>
    </location>
</feature>
<keyword evidence="10" id="KW-1185">Reference proteome</keyword>
<feature type="compositionally biased region" description="Basic residues" evidence="7">
    <location>
        <begin position="303"/>
        <end position="322"/>
    </location>
</feature>
<gene>
    <name evidence="9" type="ORF">JCGZ_06263</name>
</gene>
<dbReference type="PROSITE" id="PS51754">
    <property type="entry name" value="OVATE"/>
    <property type="match status" value="1"/>
</dbReference>
<reference evidence="9 10" key="1">
    <citation type="journal article" date="2014" name="PLoS ONE">
        <title>Global Analysis of Gene Expression Profiles in Physic Nut (Jatropha curcas L.) Seedlings Exposed to Salt Stress.</title>
        <authorList>
            <person name="Zhang L."/>
            <person name="Zhang C."/>
            <person name="Wu P."/>
            <person name="Chen Y."/>
            <person name="Li M."/>
            <person name="Jiang H."/>
            <person name="Wu G."/>
        </authorList>
    </citation>
    <scope>NUCLEOTIDE SEQUENCE [LARGE SCALE GENOMIC DNA]</scope>
    <source>
        <strain evidence="10">cv. GZQX0401</strain>
        <tissue evidence="9">Young leaves</tissue>
    </source>
</reference>
<keyword evidence="5 6" id="KW-0539">Nucleus</keyword>
<keyword evidence="4 6" id="KW-0804">Transcription</keyword>
<dbReference type="NCBIfam" id="TIGR01568">
    <property type="entry name" value="A_thal_3678"/>
    <property type="match status" value="1"/>
</dbReference>
<comment type="function">
    <text evidence="6">Transcriptional repressor that regulates multiple aspects of plant growth and development.</text>
</comment>
<feature type="compositionally biased region" description="Low complexity" evidence="7">
    <location>
        <begin position="1"/>
        <end position="15"/>
    </location>
</feature>
<feature type="compositionally biased region" description="Low complexity" evidence="7">
    <location>
        <begin position="168"/>
        <end position="186"/>
    </location>
</feature>
<protein>
    <recommendedName>
        <fullName evidence="6">Transcription repressor</fullName>
    </recommendedName>
    <alternativeName>
        <fullName evidence="6">Ovate family protein</fullName>
    </alternativeName>
</protein>
<evidence type="ECO:0000256" key="7">
    <source>
        <dbReference type="SAM" id="MobiDB-lite"/>
    </source>
</evidence>
<evidence type="ECO:0000256" key="5">
    <source>
        <dbReference type="ARBA" id="ARBA00023242"/>
    </source>
</evidence>
<evidence type="ECO:0000256" key="6">
    <source>
        <dbReference type="RuleBase" id="RU367028"/>
    </source>
</evidence>
<feature type="region of interest" description="Disordered" evidence="7">
    <location>
        <begin position="168"/>
        <end position="218"/>
    </location>
</feature>
<dbReference type="InterPro" id="IPR038933">
    <property type="entry name" value="Ovate"/>
</dbReference>
<dbReference type="OrthoDB" id="689980at2759"/>
<evidence type="ECO:0000256" key="3">
    <source>
        <dbReference type="ARBA" id="ARBA00023015"/>
    </source>
</evidence>
<name>A0A067KMA2_JATCU</name>
<feature type="compositionally biased region" description="Polar residues" evidence="7">
    <location>
        <begin position="67"/>
        <end position="83"/>
    </location>
</feature>
<sequence length="322" mass="36592">MHTNSSESETPTTNNIYHSLSQPENQEPINKMPKKLQKALQLYLSKIKNPNPSKSWVLSGCKYPKTPSSRYHSQENQQNSSSRDGAATLSDVDRFLIENFKSLYVKNDDEFGSRRKVDEDGEYDQCYYDQSPKVIYDSPKTNFELPPDLVGSHRFFVTAGSSSSLIEEARSSLTTTATATTTTTTSSEEERPSSSNSIASNNTLNLNDSARNSKGNENGVELPDDCIAVIQYSASPADDFRRSMQEMAESRIEREGKMDWDFMQELLYCYLDLNEQKSHKFILNAFVDLVVSLRQRSDEAPAKSRRSSRSARERRRRLRNVT</sequence>
<dbReference type="AlphaFoldDB" id="A0A067KMA2"/>
<feature type="region of interest" description="Disordered" evidence="7">
    <location>
        <begin position="297"/>
        <end position="322"/>
    </location>
</feature>
<feature type="region of interest" description="Disordered" evidence="7">
    <location>
        <begin position="67"/>
        <end position="86"/>
    </location>
</feature>
<keyword evidence="3 6" id="KW-0805">Transcription regulation</keyword>
<evidence type="ECO:0000256" key="2">
    <source>
        <dbReference type="ARBA" id="ARBA00022491"/>
    </source>
</evidence>
<feature type="compositionally biased region" description="Polar residues" evidence="7">
    <location>
        <begin position="196"/>
        <end position="216"/>
    </location>
</feature>
<dbReference type="GO" id="GO:0005634">
    <property type="term" value="C:nucleus"/>
    <property type="evidence" value="ECO:0007669"/>
    <property type="project" value="UniProtKB-SubCell"/>
</dbReference>
<evidence type="ECO:0000313" key="10">
    <source>
        <dbReference type="Proteomes" id="UP000027138"/>
    </source>
</evidence>
<dbReference type="InterPro" id="IPR006458">
    <property type="entry name" value="Ovate_C"/>
</dbReference>
<feature type="region of interest" description="Disordered" evidence="7">
    <location>
        <begin position="1"/>
        <end position="34"/>
    </location>
</feature>
<evidence type="ECO:0000313" key="9">
    <source>
        <dbReference type="EMBL" id="KDP37207.1"/>
    </source>
</evidence>
<accession>A0A067KMA2</accession>
<evidence type="ECO:0000259" key="8">
    <source>
        <dbReference type="PROSITE" id="PS51754"/>
    </source>
</evidence>
<dbReference type="PANTHER" id="PTHR33057:SF117">
    <property type="entry name" value="TRANSCRIPTION REPRESSOR OFP14"/>
    <property type="match status" value="1"/>
</dbReference>
<evidence type="ECO:0000256" key="4">
    <source>
        <dbReference type="ARBA" id="ARBA00023163"/>
    </source>
</evidence>
<dbReference type="EMBL" id="KK914415">
    <property type="protein sequence ID" value="KDP37207.1"/>
    <property type="molecule type" value="Genomic_DNA"/>
</dbReference>
<dbReference type="Proteomes" id="UP000027138">
    <property type="component" value="Unassembled WGS sequence"/>
</dbReference>